<evidence type="ECO:0000313" key="3">
    <source>
        <dbReference type="Proteomes" id="UP001596267"/>
    </source>
</evidence>
<evidence type="ECO:0000256" key="1">
    <source>
        <dbReference type="SAM" id="Phobius"/>
    </source>
</evidence>
<keyword evidence="1" id="KW-1133">Transmembrane helix</keyword>
<gene>
    <name evidence="2" type="ORF">ACFP7A_06945</name>
</gene>
<proteinExistence type="predicted"/>
<organism evidence="2 3">
    <name type="scientific">Sporolactobacillus kofuensis</name>
    <dbReference type="NCBI Taxonomy" id="269672"/>
    <lineage>
        <taxon>Bacteria</taxon>
        <taxon>Bacillati</taxon>
        <taxon>Bacillota</taxon>
        <taxon>Bacilli</taxon>
        <taxon>Bacillales</taxon>
        <taxon>Sporolactobacillaceae</taxon>
        <taxon>Sporolactobacillus</taxon>
    </lineage>
</organism>
<comment type="caution">
    <text evidence="2">The sequence shown here is derived from an EMBL/GenBank/DDBJ whole genome shotgun (WGS) entry which is preliminary data.</text>
</comment>
<dbReference type="EMBL" id="JBHSTQ010000005">
    <property type="protein sequence ID" value="MFC6386331.1"/>
    <property type="molecule type" value="Genomic_DNA"/>
</dbReference>
<keyword evidence="1" id="KW-0812">Transmembrane</keyword>
<dbReference type="RefSeq" id="WP_253053429.1">
    <property type="nucleotide sequence ID" value="NZ_JAMXWN010000004.1"/>
</dbReference>
<evidence type="ECO:0000313" key="2">
    <source>
        <dbReference type="EMBL" id="MFC6386331.1"/>
    </source>
</evidence>
<accession>A0ABW1WD77</accession>
<reference evidence="3" key="1">
    <citation type="journal article" date="2019" name="Int. J. Syst. Evol. Microbiol.">
        <title>The Global Catalogue of Microorganisms (GCM) 10K type strain sequencing project: providing services to taxonomists for standard genome sequencing and annotation.</title>
        <authorList>
            <consortium name="The Broad Institute Genomics Platform"/>
            <consortium name="The Broad Institute Genome Sequencing Center for Infectious Disease"/>
            <person name="Wu L."/>
            <person name="Ma J."/>
        </authorList>
    </citation>
    <scope>NUCLEOTIDE SEQUENCE [LARGE SCALE GENOMIC DNA]</scope>
    <source>
        <strain evidence="3">CCUG 42001</strain>
    </source>
</reference>
<feature type="transmembrane region" description="Helical" evidence="1">
    <location>
        <begin position="26"/>
        <end position="45"/>
    </location>
</feature>
<name>A0ABW1WD77_9BACL</name>
<keyword evidence="3" id="KW-1185">Reference proteome</keyword>
<keyword evidence="1" id="KW-0472">Membrane</keyword>
<dbReference type="Proteomes" id="UP001596267">
    <property type="component" value="Unassembled WGS sequence"/>
</dbReference>
<protein>
    <submittedName>
        <fullName evidence="2">Uncharacterized protein</fullName>
    </submittedName>
</protein>
<sequence>MPLTVAEADHLLVDLLSAVIRSMRNFIMLAIGVPALMALFIYTSCIS</sequence>